<evidence type="ECO:0000256" key="5">
    <source>
        <dbReference type="ARBA" id="ARBA00022946"/>
    </source>
</evidence>
<dbReference type="Pfam" id="PF06413">
    <property type="entry name" value="Neugrin"/>
    <property type="match status" value="1"/>
</dbReference>
<evidence type="ECO:0000256" key="4">
    <source>
        <dbReference type="ARBA" id="ARBA00013566"/>
    </source>
</evidence>
<organism evidence="7 8">
    <name type="scientific">Eutypa lata (strain UCR-EL1)</name>
    <name type="common">Grapevine dieback disease fungus</name>
    <name type="synonym">Eutypa armeniacae</name>
    <dbReference type="NCBI Taxonomy" id="1287681"/>
    <lineage>
        <taxon>Eukaryota</taxon>
        <taxon>Fungi</taxon>
        <taxon>Dikarya</taxon>
        <taxon>Ascomycota</taxon>
        <taxon>Pezizomycotina</taxon>
        <taxon>Sordariomycetes</taxon>
        <taxon>Xylariomycetidae</taxon>
        <taxon>Xylariales</taxon>
        <taxon>Diatrypaceae</taxon>
        <taxon>Eutypa</taxon>
    </lineage>
</organism>
<feature type="region of interest" description="Disordered" evidence="6">
    <location>
        <begin position="66"/>
        <end position="121"/>
    </location>
</feature>
<comment type="function">
    <text evidence="1">Required for respiratory activity and maintenance and expression of the mitochondrial genome.</text>
</comment>
<reference evidence="8" key="1">
    <citation type="journal article" date="2013" name="Genome Announc.">
        <title>Draft genome sequence of the grapevine dieback fungus Eutypa lata UCR-EL1.</title>
        <authorList>
            <person name="Blanco-Ulate B."/>
            <person name="Rolshausen P.E."/>
            <person name="Cantu D."/>
        </authorList>
    </citation>
    <scope>NUCLEOTIDE SEQUENCE [LARGE SCALE GENOMIC DNA]</scope>
    <source>
        <strain evidence="8">UCR-EL1</strain>
    </source>
</reference>
<feature type="compositionally biased region" description="Basic and acidic residues" evidence="6">
    <location>
        <begin position="92"/>
        <end position="106"/>
    </location>
</feature>
<dbReference type="AlphaFoldDB" id="M7SPW9"/>
<evidence type="ECO:0000313" key="8">
    <source>
        <dbReference type="Proteomes" id="UP000012174"/>
    </source>
</evidence>
<dbReference type="GO" id="GO:0005739">
    <property type="term" value="C:mitochondrion"/>
    <property type="evidence" value="ECO:0007669"/>
    <property type="project" value="UniProtKB-SubCell"/>
</dbReference>
<feature type="compositionally biased region" description="Polar residues" evidence="6">
    <location>
        <begin position="107"/>
        <end position="118"/>
    </location>
</feature>
<feature type="compositionally biased region" description="Polar residues" evidence="6">
    <location>
        <begin position="146"/>
        <end position="156"/>
    </location>
</feature>
<dbReference type="HOGENOM" id="CLU_047598_0_0_1"/>
<dbReference type="EMBL" id="KB706641">
    <property type="protein sequence ID" value="EMR66493.1"/>
    <property type="molecule type" value="Genomic_DNA"/>
</dbReference>
<comment type="subcellular location">
    <subcellularLocation>
        <location evidence="2">Mitochondrion</location>
    </subcellularLocation>
</comment>
<evidence type="ECO:0000256" key="1">
    <source>
        <dbReference type="ARBA" id="ARBA00003548"/>
    </source>
</evidence>
<dbReference type="PANTHER" id="PTHR13475">
    <property type="entry name" value="NEUGRIN"/>
    <property type="match status" value="1"/>
</dbReference>
<comment type="similarity">
    <text evidence="3">Belongs to the RRG9 family.</text>
</comment>
<feature type="region of interest" description="Disordered" evidence="6">
    <location>
        <begin position="146"/>
        <end position="246"/>
    </location>
</feature>
<evidence type="ECO:0000256" key="2">
    <source>
        <dbReference type="ARBA" id="ARBA00004173"/>
    </source>
</evidence>
<dbReference type="OMA" id="QERWFNR"/>
<evidence type="ECO:0000256" key="6">
    <source>
        <dbReference type="SAM" id="MobiDB-lite"/>
    </source>
</evidence>
<sequence>MRCTCRTSSLRIFVSSLTGLQVSHRSAVVPRSIVHGTTVTASSQVRQHRYLARSFSAATLPLRSSQEAWKSSDSPTAAAAEESTGETLSGDDQLKPDDGAAARRESANNNPTTINTSADDLDRAKSEGVILDFSPEALDSIMASYKPQQRNASRGSPPTERGTAPTPRSRSEKSFSSNHSDHRSSSSSSSSNKPKRQKSIQQSGKRRRWEEEEDEIDEEYDEHEDAKTKKKGTTTTTTTWRPPKQEHWQIQKAALREKFPEGWAPRKRLSPDALDGIRALHAQFPAQYPTEVLARRFEVSAEAIRRILRGKWAPGTAEGESRRQERWFNRGKRVWEQMAALGKKPPRRWREEGIVRDPSWHEGRRRGPRTEWPYMPRRRVVEEDEGQGGNEGVGEQGERGDELERESPHRKLSGNLF</sequence>
<gene>
    <name evidence="7" type="ORF">UCREL1_6504</name>
</gene>
<dbReference type="eggNOG" id="ENOG502S7IA">
    <property type="taxonomic scope" value="Eukaryota"/>
</dbReference>
<dbReference type="KEGG" id="ela:UCREL1_6504"/>
<feature type="compositionally biased region" description="Low complexity" evidence="6">
    <location>
        <begin position="71"/>
        <end position="87"/>
    </location>
</feature>
<keyword evidence="8" id="KW-1185">Reference proteome</keyword>
<accession>M7SPW9</accession>
<dbReference type="STRING" id="1287681.M7SPW9"/>
<dbReference type="OrthoDB" id="5578174at2759"/>
<feature type="region of interest" description="Disordered" evidence="6">
    <location>
        <begin position="359"/>
        <end position="417"/>
    </location>
</feature>
<name>M7SPW9_EUTLA</name>
<evidence type="ECO:0000256" key="3">
    <source>
        <dbReference type="ARBA" id="ARBA00010895"/>
    </source>
</evidence>
<proteinExistence type="inferred from homology"/>
<keyword evidence="5" id="KW-0809">Transit peptide</keyword>
<feature type="compositionally biased region" description="Acidic residues" evidence="6">
    <location>
        <begin position="211"/>
        <end position="223"/>
    </location>
</feature>
<feature type="compositionally biased region" description="Basic and acidic residues" evidence="6">
    <location>
        <begin position="396"/>
        <end position="409"/>
    </location>
</feature>
<dbReference type="Proteomes" id="UP000012174">
    <property type="component" value="Unassembled WGS sequence"/>
</dbReference>
<evidence type="ECO:0000313" key="7">
    <source>
        <dbReference type="EMBL" id="EMR66493.1"/>
    </source>
</evidence>
<dbReference type="GO" id="GO:0005634">
    <property type="term" value="C:nucleus"/>
    <property type="evidence" value="ECO:0007669"/>
    <property type="project" value="TreeGrafter"/>
</dbReference>
<dbReference type="InterPro" id="IPR010487">
    <property type="entry name" value="NGRN/Rrg9"/>
</dbReference>
<dbReference type="PANTHER" id="PTHR13475:SF3">
    <property type="entry name" value="NEUGRIN"/>
    <property type="match status" value="1"/>
</dbReference>
<protein>
    <recommendedName>
        <fullName evidence="4">Required for respiratory growth protein 9, mitochondrial</fullName>
    </recommendedName>
</protein>
<feature type="compositionally biased region" description="Basic and acidic residues" evidence="6">
    <location>
        <begin position="169"/>
        <end position="184"/>
    </location>
</feature>